<dbReference type="AlphaFoldDB" id="A0A0U2IDP7"/>
<sequence>MEIEHKAVRKWLLSTPKYVPMWYLYDTIGSVLYEKITMENPHYHIYRTESHILKQNADEIISGLKDIVLCELGAGNATKTAFLISALLKKNKMLTYIPIDVAKDFMEHNVSLLMQRFSEGLEAKSFAGDYVDGLHHLKGLHRNKLIMWIGNSISNVPIDDLKSLLAQINNIMGENDRFLVGIDLTQDKDKALTIYSHPDTWIPFKMNALTRLNRDLGANFKHQNFKLYTKYVRNDDVDGFVEKPQYIQHALKSICEQHVRLDALDLKLHFEAGELFFCHELEHLSLKWAWKQFEDTMIKGGFSLEKKWSDDCESYGVALLKKL</sequence>
<evidence type="ECO:0000259" key="3">
    <source>
        <dbReference type="Pfam" id="PF10017"/>
    </source>
</evidence>
<dbReference type="Pfam" id="PF10017">
    <property type="entry name" value="Methyltransf_33"/>
    <property type="match status" value="1"/>
</dbReference>
<dbReference type="EMBL" id="KT876098">
    <property type="protein sequence ID" value="ALR88596.1"/>
    <property type="molecule type" value="mRNA"/>
</dbReference>
<dbReference type="PANTHER" id="PTHR43397:SF1">
    <property type="entry name" value="ERGOTHIONEINE BIOSYNTHESIS PROTEIN 1"/>
    <property type="match status" value="1"/>
</dbReference>
<reference evidence="4" key="1">
    <citation type="journal article" date="2015" name="Nature">
        <title>Hemichordate genomes and deuterostome origins.</title>
        <authorList>
            <person name="Simakov O."/>
            <person name="Kawashima T."/>
            <person name="Marletaz F."/>
            <person name="Jenkins J."/>
            <person name="Koyanagi R."/>
            <person name="Mitros T."/>
            <person name="Hisata K."/>
            <person name="Bredeson J."/>
            <person name="Shoguchi E."/>
            <person name="Gyoja F."/>
            <person name="Yue J.X."/>
            <person name="Chen Y.C."/>
            <person name="Freeman R.M.Jr."/>
            <person name="Sasaki A."/>
            <person name="Hikosaka-Katayama T."/>
            <person name="Sato A."/>
            <person name="Fujie M."/>
            <person name="Baughman K.W."/>
            <person name="Levine J."/>
            <person name="Gonzalez P."/>
            <person name="Cameron C."/>
            <person name="Fritzenwanker J.H."/>
            <person name="Pani A.M."/>
            <person name="Goto H."/>
            <person name="Kanda M."/>
            <person name="Arakaki N."/>
            <person name="Yamasaki S."/>
            <person name="Qu J."/>
            <person name="Cree A."/>
            <person name="Ding Y."/>
            <person name="Dinh H.H."/>
            <person name="Dugan S."/>
            <person name="Holder M."/>
            <person name="Jhangiani S.N."/>
            <person name="Kovar C.L."/>
            <person name="Lee S.L."/>
            <person name="Lewis L.R."/>
            <person name="Morton D."/>
            <person name="Nazareth L.V."/>
            <person name="Okwuonu G."/>
            <person name="Santibanez J."/>
            <person name="Chen R."/>
            <person name="Richards S."/>
            <person name="Muzny D.M."/>
            <person name="Gillis A."/>
            <person name="Peshkin L."/>
            <person name="Wu M."/>
            <person name="Humphreys T."/>
            <person name="Su Y.H."/>
            <person name="Putnam N.H."/>
            <person name="Schmutz J."/>
            <person name="Fujiyama A."/>
            <person name="Yu J.K."/>
            <person name="Tagawa K."/>
            <person name="Worley K.C."/>
            <person name="Gibbs R.A."/>
            <person name="Kirschner M.W."/>
            <person name="Lowe C.J."/>
            <person name="Satoh N."/>
            <person name="Rokhsar D.S."/>
            <person name="Gerhart J."/>
        </authorList>
    </citation>
    <scope>NUCLEOTIDE SEQUENCE</scope>
</reference>
<evidence type="ECO:0000313" key="4">
    <source>
        <dbReference type="EMBL" id="ALR88596.1"/>
    </source>
</evidence>
<reference evidence="6" key="2">
    <citation type="submission" date="2025-05" db="UniProtKB">
        <authorList>
            <consortium name="RefSeq"/>
        </authorList>
    </citation>
    <scope>IDENTIFICATION</scope>
    <source>
        <tissue evidence="6">Testes</tissue>
    </source>
</reference>
<keyword evidence="5" id="KW-1185">Reference proteome</keyword>
<dbReference type="InterPro" id="IPR017804">
    <property type="entry name" value="MeTrfase_EgtD-like"/>
</dbReference>
<keyword evidence="1 4" id="KW-0489">Methyltransferase</keyword>
<dbReference type="InterPro" id="IPR019257">
    <property type="entry name" value="MeTrfase_dom"/>
</dbReference>
<dbReference type="PIRSF" id="PIRSF018005">
    <property type="entry name" value="UCP018005"/>
    <property type="match status" value="1"/>
</dbReference>
<evidence type="ECO:0000313" key="5">
    <source>
        <dbReference type="Proteomes" id="UP000694865"/>
    </source>
</evidence>
<organism evidence="4">
    <name type="scientific">Saccoglossus kowalevskii</name>
    <name type="common">Acorn worm</name>
    <dbReference type="NCBI Taxonomy" id="10224"/>
    <lineage>
        <taxon>Eukaryota</taxon>
        <taxon>Metazoa</taxon>
        <taxon>Hemichordata</taxon>
        <taxon>Enteropneusta</taxon>
        <taxon>Harrimaniidae</taxon>
        <taxon>Saccoglossus</taxon>
    </lineage>
</organism>
<dbReference type="InterPro" id="IPR051128">
    <property type="entry name" value="EgtD_Methyltrsf_superfamily"/>
</dbReference>
<dbReference type="GeneID" id="100369148"/>
<dbReference type="OrthoDB" id="4190at2759"/>
<evidence type="ECO:0000256" key="2">
    <source>
        <dbReference type="ARBA" id="ARBA00022679"/>
    </source>
</evidence>
<dbReference type="KEGG" id="sko:100369148"/>
<protein>
    <submittedName>
        <fullName evidence="4">Histidine-specific methyltransferase bacterial-like 161</fullName>
    </submittedName>
    <submittedName>
        <fullName evidence="6">Uncharacterized protein LOC100369148</fullName>
    </submittedName>
</protein>
<dbReference type="Proteomes" id="UP000694865">
    <property type="component" value="Unplaced"/>
</dbReference>
<name>A0A0U2IDP7_SACKO</name>
<dbReference type="GO" id="GO:0008168">
    <property type="term" value="F:methyltransferase activity"/>
    <property type="evidence" value="ECO:0007669"/>
    <property type="project" value="UniProtKB-KW"/>
</dbReference>
<dbReference type="InterPro" id="IPR029063">
    <property type="entry name" value="SAM-dependent_MTases_sf"/>
</dbReference>
<evidence type="ECO:0000256" key="1">
    <source>
        <dbReference type="ARBA" id="ARBA00022603"/>
    </source>
</evidence>
<gene>
    <name evidence="6" type="primary">LOC100369148</name>
</gene>
<dbReference type="Gene3D" id="3.40.50.150">
    <property type="entry name" value="Vaccinia Virus protein VP39"/>
    <property type="match status" value="1"/>
</dbReference>
<dbReference type="PANTHER" id="PTHR43397">
    <property type="entry name" value="ERGOTHIONEINE BIOSYNTHESIS PROTEIN 1"/>
    <property type="match status" value="1"/>
</dbReference>
<dbReference type="GO" id="GO:0032259">
    <property type="term" value="P:methylation"/>
    <property type="evidence" value="ECO:0007669"/>
    <property type="project" value="UniProtKB-KW"/>
</dbReference>
<proteinExistence type="evidence at transcript level"/>
<accession>A0A0U2IDP7</accession>
<keyword evidence="2 4" id="KW-0808">Transferase</keyword>
<evidence type="ECO:0000313" key="6">
    <source>
        <dbReference type="RefSeq" id="XP_006823974.1"/>
    </source>
</evidence>
<dbReference type="RefSeq" id="XP_006823974.1">
    <property type="nucleotide sequence ID" value="XM_006823911.1"/>
</dbReference>
<feature type="domain" description="Histidine-specific methyltransferase SAM-dependent" evidence="3">
    <location>
        <begin position="6"/>
        <end position="321"/>
    </location>
</feature>